<keyword evidence="5 6" id="KW-0472">Membrane</keyword>
<dbReference type="Proteomes" id="UP000217895">
    <property type="component" value="Chromosome"/>
</dbReference>
<feature type="transmembrane region" description="Helical" evidence="6">
    <location>
        <begin position="211"/>
        <end position="235"/>
    </location>
</feature>
<feature type="transmembrane region" description="Helical" evidence="6">
    <location>
        <begin position="179"/>
        <end position="199"/>
    </location>
</feature>
<dbReference type="GO" id="GO:0005886">
    <property type="term" value="C:plasma membrane"/>
    <property type="evidence" value="ECO:0007669"/>
    <property type="project" value="TreeGrafter"/>
</dbReference>
<protein>
    <recommendedName>
        <fullName evidence="9">Iron export ABC transporter permease subunit FetB</fullName>
    </recommendedName>
</protein>
<gene>
    <name evidence="7" type="ORF">NIES2135_32090</name>
</gene>
<evidence type="ECO:0000256" key="5">
    <source>
        <dbReference type="ARBA" id="ARBA00023136"/>
    </source>
</evidence>
<dbReference type="Pfam" id="PF03649">
    <property type="entry name" value="UPF0014"/>
    <property type="match status" value="1"/>
</dbReference>
<dbReference type="EMBL" id="AP018203">
    <property type="protein sequence ID" value="BAY56378.1"/>
    <property type="molecule type" value="Genomic_DNA"/>
</dbReference>
<sequence length="253" mass="27028">MNFATQAVWAIGLVGAAFALSSWQKLGLEGSLILAAGRAVIQLAVVGYVLAVIFAPPLSPILILFVLGVLVMISAIVTRNRISQKLPLPGIVGSLLITTLVTVAYVQLIVVQPQVWYEPRFLIALGAIVLSQAMNAAAISGERLFNTLKSNSLEIETRLSLGATPAQAIESYRKDSIRAGVLPVINAMSIVGLATIPEIVSGQLLGGAEPIQAIAFQIVILFMVLFATLLVTLLVTSGIWRKFFNAQAQLIRW</sequence>
<keyword evidence="4 6" id="KW-1133">Transmembrane helix</keyword>
<evidence type="ECO:0000256" key="6">
    <source>
        <dbReference type="SAM" id="Phobius"/>
    </source>
</evidence>
<organism evidence="7 8">
    <name type="scientific">Leptolyngbya boryana NIES-2135</name>
    <dbReference type="NCBI Taxonomy" id="1973484"/>
    <lineage>
        <taxon>Bacteria</taxon>
        <taxon>Bacillati</taxon>
        <taxon>Cyanobacteriota</taxon>
        <taxon>Cyanophyceae</taxon>
        <taxon>Leptolyngbyales</taxon>
        <taxon>Leptolyngbyaceae</taxon>
        <taxon>Leptolyngbya group</taxon>
        <taxon>Leptolyngbya</taxon>
    </lineage>
</organism>
<comment type="subcellular location">
    <subcellularLocation>
        <location evidence="1">Membrane</location>
        <topology evidence="1">Multi-pass membrane protein</topology>
    </subcellularLocation>
</comment>
<dbReference type="PANTHER" id="PTHR30028">
    <property type="entry name" value="UPF0014 INNER MEMBRANE PROTEIN YBBM-RELATED"/>
    <property type="match status" value="1"/>
</dbReference>
<evidence type="ECO:0008006" key="9">
    <source>
        <dbReference type="Google" id="ProtNLM"/>
    </source>
</evidence>
<dbReference type="AlphaFoldDB" id="A0A1Z4JI57"/>
<dbReference type="PANTHER" id="PTHR30028:SF0">
    <property type="entry name" value="PROTEIN ALUMINUM SENSITIVE 3"/>
    <property type="match status" value="1"/>
</dbReference>
<comment type="similarity">
    <text evidence="2">Belongs to the UPF0014 family.</text>
</comment>
<evidence type="ECO:0000313" key="7">
    <source>
        <dbReference type="EMBL" id="BAY56378.1"/>
    </source>
</evidence>
<dbReference type="InterPro" id="IPR005226">
    <property type="entry name" value="UPF0014_fam"/>
</dbReference>
<feature type="transmembrane region" description="Helical" evidence="6">
    <location>
        <begin position="61"/>
        <end position="78"/>
    </location>
</feature>
<proteinExistence type="inferred from homology"/>
<feature type="transmembrane region" description="Helical" evidence="6">
    <location>
        <begin position="90"/>
        <end position="109"/>
    </location>
</feature>
<keyword evidence="8" id="KW-1185">Reference proteome</keyword>
<feature type="transmembrane region" description="Helical" evidence="6">
    <location>
        <begin position="121"/>
        <end position="139"/>
    </location>
</feature>
<name>A0A1Z4JI57_LEPBY</name>
<feature type="transmembrane region" description="Helical" evidence="6">
    <location>
        <begin position="6"/>
        <end position="23"/>
    </location>
</feature>
<evidence type="ECO:0000256" key="4">
    <source>
        <dbReference type="ARBA" id="ARBA00022989"/>
    </source>
</evidence>
<evidence type="ECO:0000256" key="3">
    <source>
        <dbReference type="ARBA" id="ARBA00022692"/>
    </source>
</evidence>
<accession>A0A1Z4JI57</accession>
<evidence type="ECO:0000313" key="8">
    <source>
        <dbReference type="Proteomes" id="UP000217895"/>
    </source>
</evidence>
<evidence type="ECO:0000256" key="1">
    <source>
        <dbReference type="ARBA" id="ARBA00004141"/>
    </source>
</evidence>
<evidence type="ECO:0000256" key="2">
    <source>
        <dbReference type="ARBA" id="ARBA00005268"/>
    </source>
</evidence>
<reference evidence="7 8" key="1">
    <citation type="submission" date="2017-06" db="EMBL/GenBank/DDBJ databases">
        <title>Genome sequencing of cyanobaciteial culture collection at National Institute for Environmental Studies (NIES).</title>
        <authorList>
            <person name="Hirose Y."/>
            <person name="Shimura Y."/>
            <person name="Fujisawa T."/>
            <person name="Nakamura Y."/>
            <person name="Kawachi M."/>
        </authorList>
    </citation>
    <scope>NUCLEOTIDE SEQUENCE [LARGE SCALE GENOMIC DNA]</scope>
    <source>
        <strain evidence="7 8">NIES-2135</strain>
    </source>
</reference>
<feature type="transmembrane region" description="Helical" evidence="6">
    <location>
        <begin position="35"/>
        <end position="55"/>
    </location>
</feature>
<keyword evidence="3 6" id="KW-0812">Transmembrane</keyword>